<dbReference type="PROSITE" id="PS51257">
    <property type="entry name" value="PROKAR_LIPOPROTEIN"/>
    <property type="match status" value="1"/>
</dbReference>
<dbReference type="Proteomes" id="UP000326464">
    <property type="component" value="Unassembled WGS sequence"/>
</dbReference>
<organism evidence="2 3">
    <name type="scientific">Arthrobacter bussei</name>
    <dbReference type="NCBI Taxonomy" id="2594179"/>
    <lineage>
        <taxon>Bacteria</taxon>
        <taxon>Bacillati</taxon>
        <taxon>Actinomycetota</taxon>
        <taxon>Actinomycetes</taxon>
        <taxon>Micrococcales</taxon>
        <taxon>Micrococcaceae</taxon>
        <taxon>Arthrobacter</taxon>
    </lineage>
</organism>
<keyword evidence="1" id="KW-1133">Transmembrane helix</keyword>
<keyword evidence="3" id="KW-1185">Reference proteome</keyword>
<gene>
    <name evidence="2" type="ORF">FNH21_00960</name>
</gene>
<evidence type="ECO:0000313" key="2">
    <source>
        <dbReference type="EMBL" id="MPY09309.1"/>
    </source>
</evidence>
<dbReference type="EMBL" id="VJXX01000001">
    <property type="protein sequence ID" value="MPY09309.1"/>
    <property type="molecule type" value="Genomic_DNA"/>
</dbReference>
<evidence type="ECO:0000256" key="1">
    <source>
        <dbReference type="SAM" id="Phobius"/>
    </source>
</evidence>
<feature type="transmembrane region" description="Helical" evidence="1">
    <location>
        <begin position="37"/>
        <end position="55"/>
    </location>
</feature>
<keyword evidence="1" id="KW-0472">Membrane</keyword>
<name>A0A7X1TM46_9MICC</name>
<sequence>MRAPVDVVSAVVLACTALACLTAGLGMLVTVHGLPPWNGIAVCLIVTGSALGWRVRSSVRGHRVRDHR</sequence>
<comment type="caution">
    <text evidence="2">The sequence shown here is derived from an EMBL/GenBank/DDBJ whole genome shotgun (WGS) entry which is preliminary data.</text>
</comment>
<dbReference type="AlphaFoldDB" id="A0A7X1TM46"/>
<feature type="transmembrane region" description="Helical" evidence="1">
    <location>
        <begin position="7"/>
        <end position="31"/>
    </location>
</feature>
<proteinExistence type="predicted"/>
<protein>
    <submittedName>
        <fullName evidence="2">Uncharacterized protein</fullName>
    </submittedName>
</protein>
<dbReference type="RefSeq" id="WP_152811632.1">
    <property type="nucleotide sequence ID" value="NZ_VJXX01000001.1"/>
</dbReference>
<keyword evidence="1" id="KW-0812">Transmembrane</keyword>
<accession>A0A7X1TM46</accession>
<reference evidence="3" key="1">
    <citation type="submission" date="2019-07" db="EMBL/GenBank/DDBJ databases">
        <title>Arthrobacter KR32 sp. nov., isolated from mountain cheese made of cows milk.</title>
        <authorList>
            <person name="Flegler A."/>
        </authorList>
    </citation>
    <scope>NUCLEOTIDE SEQUENCE [LARGE SCALE GENOMIC DNA]</scope>
    <source>
        <strain evidence="3">KR32</strain>
    </source>
</reference>
<evidence type="ECO:0000313" key="3">
    <source>
        <dbReference type="Proteomes" id="UP000326464"/>
    </source>
</evidence>